<dbReference type="AlphaFoldDB" id="A0A8R7NZD2"/>
<evidence type="ECO:0000256" key="1">
    <source>
        <dbReference type="SAM" id="Phobius"/>
    </source>
</evidence>
<dbReference type="Proteomes" id="UP000015106">
    <property type="component" value="Chromosome 1"/>
</dbReference>
<organism evidence="2 3">
    <name type="scientific">Triticum urartu</name>
    <name type="common">Red wild einkorn</name>
    <name type="synonym">Crithodium urartu</name>
    <dbReference type="NCBI Taxonomy" id="4572"/>
    <lineage>
        <taxon>Eukaryota</taxon>
        <taxon>Viridiplantae</taxon>
        <taxon>Streptophyta</taxon>
        <taxon>Embryophyta</taxon>
        <taxon>Tracheophyta</taxon>
        <taxon>Spermatophyta</taxon>
        <taxon>Magnoliopsida</taxon>
        <taxon>Liliopsida</taxon>
        <taxon>Poales</taxon>
        <taxon>Poaceae</taxon>
        <taxon>BOP clade</taxon>
        <taxon>Pooideae</taxon>
        <taxon>Triticodae</taxon>
        <taxon>Triticeae</taxon>
        <taxon>Triticinae</taxon>
        <taxon>Triticum</taxon>
    </lineage>
</organism>
<accession>A0A8R7NZD2</accession>
<sequence length="132" mass="14893">MNETVTGKERWTGIFCLAVPHAWWPRCGSPMLCSDGPPLLDGCRWLRFVLLVVVCVEPWVRLSFSFSLLLLSLALLFLVRPAAYPTCFCLLPRVVRSLLSLRRSTHQGFLLSFLLHVCVLLSVSSVSCCLPW</sequence>
<reference evidence="3" key="1">
    <citation type="journal article" date="2013" name="Nature">
        <title>Draft genome of the wheat A-genome progenitor Triticum urartu.</title>
        <authorList>
            <person name="Ling H.Q."/>
            <person name="Zhao S."/>
            <person name="Liu D."/>
            <person name="Wang J."/>
            <person name="Sun H."/>
            <person name="Zhang C."/>
            <person name="Fan H."/>
            <person name="Li D."/>
            <person name="Dong L."/>
            <person name="Tao Y."/>
            <person name="Gao C."/>
            <person name="Wu H."/>
            <person name="Li Y."/>
            <person name="Cui Y."/>
            <person name="Guo X."/>
            <person name="Zheng S."/>
            <person name="Wang B."/>
            <person name="Yu K."/>
            <person name="Liang Q."/>
            <person name="Yang W."/>
            <person name="Lou X."/>
            <person name="Chen J."/>
            <person name="Feng M."/>
            <person name="Jian J."/>
            <person name="Zhang X."/>
            <person name="Luo G."/>
            <person name="Jiang Y."/>
            <person name="Liu J."/>
            <person name="Wang Z."/>
            <person name="Sha Y."/>
            <person name="Zhang B."/>
            <person name="Wu H."/>
            <person name="Tang D."/>
            <person name="Shen Q."/>
            <person name="Xue P."/>
            <person name="Zou S."/>
            <person name="Wang X."/>
            <person name="Liu X."/>
            <person name="Wang F."/>
            <person name="Yang Y."/>
            <person name="An X."/>
            <person name="Dong Z."/>
            <person name="Zhang K."/>
            <person name="Zhang X."/>
            <person name="Luo M.C."/>
            <person name="Dvorak J."/>
            <person name="Tong Y."/>
            <person name="Wang J."/>
            <person name="Yang H."/>
            <person name="Li Z."/>
            <person name="Wang D."/>
            <person name="Zhang A."/>
            <person name="Wang J."/>
        </authorList>
    </citation>
    <scope>NUCLEOTIDE SEQUENCE</scope>
    <source>
        <strain evidence="3">cv. G1812</strain>
    </source>
</reference>
<name>A0A8R7NZD2_TRIUA</name>
<dbReference type="Gramene" id="TuG1812G0100000959.01.T01">
    <property type="protein sequence ID" value="TuG1812G0100000959.01.T01"/>
    <property type="gene ID" value="TuG1812G0100000959.01"/>
</dbReference>
<dbReference type="EnsemblPlants" id="TuG1812G0100000959.01.T01">
    <property type="protein sequence ID" value="TuG1812G0100000959.01.T01"/>
    <property type="gene ID" value="TuG1812G0100000959.01"/>
</dbReference>
<keyword evidence="1" id="KW-0472">Membrane</keyword>
<feature type="transmembrane region" description="Helical" evidence="1">
    <location>
        <begin position="68"/>
        <end position="95"/>
    </location>
</feature>
<reference evidence="2" key="3">
    <citation type="submission" date="2022-06" db="UniProtKB">
        <authorList>
            <consortium name="EnsemblPlants"/>
        </authorList>
    </citation>
    <scope>IDENTIFICATION</scope>
</reference>
<protein>
    <submittedName>
        <fullName evidence="2">Uncharacterized protein</fullName>
    </submittedName>
</protein>
<reference evidence="2" key="2">
    <citation type="submission" date="2018-03" db="EMBL/GenBank/DDBJ databases">
        <title>The Triticum urartu genome reveals the dynamic nature of wheat genome evolution.</title>
        <authorList>
            <person name="Ling H."/>
            <person name="Ma B."/>
            <person name="Shi X."/>
            <person name="Liu H."/>
            <person name="Dong L."/>
            <person name="Sun H."/>
            <person name="Cao Y."/>
            <person name="Gao Q."/>
            <person name="Zheng S."/>
            <person name="Li Y."/>
            <person name="Yu Y."/>
            <person name="Du H."/>
            <person name="Qi M."/>
            <person name="Li Y."/>
            <person name="Yu H."/>
            <person name="Cui Y."/>
            <person name="Wang N."/>
            <person name="Chen C."/>
            <person name="Wu H."/>
            <person name="Zhao Y."/>
            <person name="Zhang J."/>
            <person name="Li Y."/>
            <person name="Zhou W."/>
            <person name="Zhang B."/>
            <person name="Hu W."/>
            <person name="Eijk M."/>
            <person name="Tang J."/>
            <person name="Witsenboer H."/>
            <person name="Zhao S."/>
            <person name="Li Z."/>
            <person name="Zhang A."/>
            <person name="Wang D."/>
            <person name="Liang C."/>
        </authorList>
    </citation>
    <scope>NUCLEOTIDE SEQUENCE [LARGE SCALE GENOMIC DNA]</scope>
    <source>
        <strain evidence="2">cv. G1812</strain>
    </source>
</reference>
<keyword evidence="3" id="KW-1185">Reference proteome</keyword>
<keyword evidence="1" id="KW-0812">Transmembrane</keyword>
<evidence type="ECO:0000313" key="3">
    <source>
        <dbReference type="Proteomes" id="UP000015106"/>
    </source>
</evidence>
<feature type="transmembrane region" description="Helical" evidence="1">
    <location>
        <begin position="107"/>
        <end position="126"/>
    </location>
</feature>
<proteinExistence type="predicted"/>
<evidence type="ECO:0000313" key="2">
    <source>
        <dbReference type="EnsemblPlants" id="TuG1812G0100000959.01.T01"/>
    </source>
</evidence>
<keyword evidence="1" id="KW-1133">Transmembrane helix</keyword>